<proteinExistence type="predicted"/>
<dbReference type="AlphaFoldDB" id="A0A0E9UU43"/>
<organism evidence="1">
    <name type="scientific">Anguilla anguilla</name>
    <name type="common">European freshwater eel</name>
    <name type="synonym">Muraena anguilla</name>
    <dbReference type="NCBI Taxonomy" id="7936"/>
    <lineage>
        <taxon>Eukaryota</taxon>
        <taxon>Metazoa</taxon>
        <taxon>Chordata</taxon>
        <taxon>Craniata</taxon>
        <taxon>Vertebrata</taxon>
        <taxon>Euteleostomi</taxon>
        <taxon>Actinopterygii</taxon>
        <taxon>Neopterygii</taxon>
        <taxon>Teleostei</taxon>
        <taxon>Anguilliformes</taxon>
        <taxon>Anguillidae</taxon>
        <taxon>Anguilla</taxon>
    </lineage>
</organism>
<dbReference type="EMBL" id="GBXM01039250">
    <property type="protein sequence ID" value="JAH69327.1"/>
    <property type="molecule type" value="Transcribed_RNA"/>
</dbReference>
<protein>
    <submittedName>
        <fullName evidence="1">Uncharacterized protein</fullName>
    </submittedName>
</protein>
<reference evidence="1" key="2">
    <citation type="journal article" date="2015" name="Fish Shellfish Immunol.">
        <title>Early steps in the European eel (Anguilla anguilla)-Vibrio vulnificus interaction in the gills: Role of the RtxA13 toxin.</title>
        <authorList>
            <person name="Callol A."/>
            <person name="Pajuelo D."/>
            <person name="Ebbesson L."/>
            <person name="Teles M."/>
            <person name="MacKenzie S."/>
            <person name="Amaro C."/>
        </authorList>
    </citation>
    <scope>NUCLEOTIDE SEQUENCE</scope>
</reference>
<reference evidence="1" key="1">
    <citation type="submission" date="2014-11" db="EMBL/GenBank/DDBJ databases">
        <authorList>
            <person name="Amaro Gonzalez C."/>
        </authorList>
    </citation>
    <scope>NUCLEOTIDE SEQUENCE</scope>
</reference>
<evidence type="ECO:0000313" key="1">
    <source>
        <dbReference type="EMBL" id="JAH69327.1"/>
    </source>
</evidence>
<accession>A0A0E9UU43</accession>
<name>A0A0E9UU43_ANGAN</name>
<sequence>MENIQDSTLKWPALPADNLEGNYWAYQCSSTHC</sequence>